<dbReference type="Proteomes" id="UP000013827">
    <property type="component" value="Unassembled WGS sequence"/>
</dbReference>
<protein>
    <recommendedName>
        <fullName evidence="4">Amino acid transporter transmembrane domain-containing protein</fullName>
    </recommendedName>
</protein>
<keyword evidence="1" id="KW-0812">Transmembrane</keyword>
<dbReference type="AlphaFoldDB" id="A0A0D3KSY7"/>
<dbReference type="PaxDb" id="2903-EOD38872"/>
<dbReference type="RefSeq" id="XP_005791301.1">
    <property type="nucleotide sequence ID" value="XM_005791244.1"/>
</dbReference>
<feature type="transmembrane region" description="Helical" evidence="1">
    <location>
        <begin position="159"/>
        <end position="178"/>
    </location>
</feature>
<keyword evidence="1" id="KW-0472">Membrane</keyword>
<name>A0A0D3KSY7_EMIH1</name>
<feature type="transmembrane region" description="Helical" evidence="1">
    <location>
        <begin position="341"/>
        <end position="364"/>
    </location>
</feature>
<feature type="transmembrane region" description="Helical" evidence="1">
    <location>
        <begin position="214"/>
        <end position="235"/>
    </location>
</feature>
<dbReference type="HOGENOM" id="CLU_746857_0_0_1"/>
<evidence type="ECO:0008006" key="4">
    <source>
        <dbReference type="Google" id="ProtNLM"/>
    </source>
</evidence>
<dbReference type="GeneID" id="17284143"/>
<dbReference type="KEGG" id="ehx:EMIHUDRAFT_223978"/>
<reference evidence="3" key="1">
    <citation type="journal article" date="2013" name="Nature">
        <title>Pan genome of the phytoplankton Emiliania underpins its global distribution.</title>
        <authorList>
            <person name="Read B.A."/>
            <person name="Kegel J."/>
            <person name="Klute M.J."/>
            <person name="Kuo A."/>
            <person name="Lefebvre S.C."/>
            <person name="Maumus F."/>
            <person name="Mayer C."/>
            <person name="Miller J."/>
            <person name="Monier A."/>
            <person name="Salamov A."/>
            <person name="Young J."/>
            <person name="Aguilar M."/>
            <person name="Claverie J.M."/>
            <person name="Frickenhaus S."/>
            <person name="Gonzalez K."/>
            <person name="Herman E.K."/>
            <person name="Lin Y.C."/>
            <person name="Napier J."/>
            <person name="Ogata H."/>
            <person name="Sarno A.F."/>
            <person name="Shmutz J."/>
            <person name="Schroeder D."/>
            <person name="de Vargas C."/>
            <person name="Verret F."/>
            <person name="von Dassow P."/>
            <person name="Valentin K."/>
            <person name="Van de Peer Y."/>
            <person name="Wheeler G."/>
            <person name="Dacks J.B."/>
            <person name="Delwiche C.F."/>
            <person name="Dyhrman S.T."/>
            <person name="Glockner G."/>
            <person name="John U."/>
            <person name="Richards T."/>
            <person name="Worden A.Z."/>
            <person name="Zhang X."/>
            <person name="Grigoriev I.V."/>
            <person name="Allen A.E."/>
            <person name="Bidle K."/>
            <person name="Borodovsky M."/>
            <person name="Bowler C."/>
            <person name="Brownlee C."/>
            <person name="Cock J.M."/>
            <person name="Elias M."/>
            <person name="Gladyshev V.N."/>
            <person name="Groth M."/>
            <person name="Guda C."/>
            <person name="Hadaegh A."/>
            <person name="Iglesias-Rodriguez M.D."/>
            <person name="Jenkins J."/>
            <person name="Jones B.M."/>
            <person name="Lawson T."/>
            <person name="Leese F."/>
            <person name="Lindquist E."/>
            <person name="Lobanov A."/>
            <person name="Lomsadze A."/>
            <person name="Malik S.B."/>
            <person name="Marsh M.E."/>
            <person name="Mackinder L."/>
            <person name="Mock T."/>
            <person name="Mueller-Roeber B."/>
            <person name="Pagarete A."/>
            <person name="Parker M."/>
            <person name="Probert I."/>
            <person name="Quesneville H."/>
            <person name="Raines C."/>
            <person name="Rensing S.A."/>
            <person name="Riano-Pachon D.M."/>
            <person name="Richier S."/>
            <person name="Rokitta S."/>
            <person name="Shiraiwa Y."/>
            <person name="Soanes D.M."/>
            <person name="van der Giezen M."/>
            <person name="Wahlund T.M."/>
            <person name="Williams B."/>
            <person name="Wilson W."/>
            <person name="Wolfe G."/>
            <person name="Wurch L.L."/>
        </authorList>
    </citation>
    <scope>NUCLEOTIDE SEQUENCE</scope>
</reference>
<accession>A0A0D3KSY7</accession>
<proteinExistence type="predicted"/>
<organism evidence="2 3">
    <name type="scientific">Emiliania huxleyi (strain CCMP1516)</name>
    <dbReference type="NCBI Taxonomy" id="280463"/>
    <lineage>
        <taxon>Eukaryota</taxon>
        <taxon>Haptista</taxon>
        <taxon>Haptophyta</taxon>
        <taxon>Prymnesiophyceae</taxon>
        <taxon>Isochrysidales</taxon>
        <taxon>Noelaerhabdaceae</taxon>
        <taxon>Emiliania</taxon>
    </lineage>
</organism>
<feature type="transmembrane region" description="Helical" evidence="1">
    <location>
        <begin position="241"/>
        <end position="267"/>
    </location>
</feature>
<feature type="transmembrane region" description="Helical" evidence="1">
    <location>
        <begin position="104"/>
        <end position="123"/>
    </location>
</feature>
<evidence type="ECO:0000313" key="2">
    <source>
        <dbReference type="EnsemblProtists" id="EOD38872"/>
    </source>
</evidence>
<feature type="transmembrane region" description="Helical" evidence="1">
    <location>
        <begin position="301"/>
        <end position="320"/>
    </location>
</feature>
<sequence>MSLAIDRAERDAASAAQLSKRARALAGRIRTSQTHDRLPSAPPPQQQGFTIGAALSLDSWTLAQSSAPGLRVATSPSSLLLAESRGFLVLEPAAEARAAALGDYVGPVVGLAGLAVVCFITLVRLKRQLNAAGAGVKTFEDLAFRSFGLLGRRVLESTVVLLQLGVVTVALFLGSVFYAFEGTAARIALVLPIENALSASAASGRRCFRYEELIVVAMLFVVFLFACALCGLAFPDTGGSIVAYLALLYPSSSAMQLLNAAVAAAAACCASSSFAASAAVRSAIVLGGALVTVVLPDVGLLVALVGAFTTTTIAAFPFLMQLRLAAAGAVPPLGFGRTLMAVWMVAFSGMVMVLGTYTALGAVFGRGEPLE</sequence>
<evidence type="ECO:0000313" key="3">
    <source>
        <dbReference type="Proteomes" id="UP000013827"/>
    </source>
</evidence>
<dbReference type="EnsemblProtists" id="EOD38872">
    <property type="protein sequence ID" value="EOD38872"/>
    <property type="gene ID" value="EMIHUDRAFT_223978"/>
</dbReference>
<reference evidence="2" key="2">
    <citation type="submission" date="2024-10" db="UniProtKB">
        <authorList>
            <consortium name="EnsemblProtists"/>
        </authorList>
    </citation>
    <scope>IDENTIFICATION</scope>
</reference>
<keyword evidence="3" id="KW-1185">Reference proteome</keyword>
<keyword evidence="1" id="KW-1133">Transmembrane helix</keyword>
<evidence type="ECO:0000256" key="1">
    <source>
        <dbReference type="SAM" id="Phobius"/>
    </source>
</evidence>